<name>A0A6J4NYI6_9ACTN</name>
<proteinExistence type="predicted"/>
<evidence type="ECO:0000313" key="2">
    <source>
        <dbReference type="EMBL" id="CAA9400936.1"/>
    </source>
</evidence>
<organism evidence="2">
    <name type="scientific">uncultured Rubrobacteraceae bacterium</name>
    <dbReference type="NCBI Taxonomy" id="349277"/>
    <lineage>
        <taxon>Bacteria</taxon>
        <taxon>Bacillati</taxon>
        <taxon>Actinomycetota</taxon>
        <taxon>Rubrobacteria</taxon>
        <taxon>Rubrobacterales</taxon>
        <taxon>Rubrobacteraceae</taxon>
        <taxon>environmental samples</taxon>
    </lineage>
</organism>
<gene>
    <name evidence="2" type="ORF">AVDCRST_MAG55-645</name>
</gene>
<reference evidence="2" key="1">
    <citation type="submission" date="2020-02" db="EMBL/GenBank/DDBJ databases">
        <authorList>
            <person name="Meier V. D."/>
        </authorList>
    </citation>
    <scope>NUCLEOTIDE SEQUENCE</scope>
    <source>
        <strain evidence="2">AVDCRST_MAG55</strain>
    </source>
</reference>
<dbReference type="EMBL" id="CADCUZ010000029">
    <property type="protein sequence ID" value="CAA9400936.1"/>
    <property type="molecule type" value="Genomic_DNA"/>
</dbReference>
<dbReference type="AlphaFoldDB" id="A0A6J4NYI6"/>
<accession>A0A6J4NYI6</accession>
<feature type="region of interest" description="Disordered" evidence="1">
    <location>
        <begin position="1"/>
        <end position="62"/>
    </location>
</feature>
<sequence>GPCPRDALGRTAQGHRRARLPRPRGNARLPRGLRQRAPRGDRELLRAPRAAAGGERVLGRRV</sequence>
<evidence type="ECO:0000256" key="1">
    <source>
        <dbReference type="SAM" id="MobiDB-lite"/>
    </source>
</evidence>
<feature type="non-terminal residue" evidence="2">
    <location>
        <position position="62"/>
    </location>
</feature>
<feature type="non-terminal residue" evidence="2">
    <location>
        <position position="1"/>
    </location>
</feature>
<protein>
    <submittedName>
        <fullName evidence="2">Uncharacterized protein</fullName>
    </submittedName>
</protein>
<feature type="compositionally biased region" description="Basic residues" evidence="1">
    <location>
        <begin position="13"/>
        <end position="22"/>
    </location>
</feature>